<dbReference type="FunFam" id="2.20.70.10:FF:000017">
    <property type="entry name" value="E3 ubiquitin-protein ligase"/>
    <property type="match status" value="1"/>
</dbReference>
<dbReference type="EC" id="2.3.2.26" evidence="6"/>
<dbReference type="FunFam" id="3.90.1750.10:FF:000007">
    <property type="entry name" value="E3 ubiquitin-protein ligase SMURF2"/>
    <property type="match status" value="1"/>
</dbReference>
<dbReference type="PANTHER" id="PTHR11254">
    <property type="entry name" value="HECT DOMAIN UBIQUITIN-PROTEIN LIGASE"/>
    <property type="match status" value="1"/>
</dbReference>
<dbReference type="InterPro" id="IPR000008">
    <property type="entry name" value="C2_dom"/>
</dbReference>
<sequence length="743" mass="83369">MFFCAAQQEACCPSLLCAKNLAKKDFFRLPDPFAKIVVDGSGQCHSTDTVKNTLDPKWNQHYDLYVGKTDSITISVWNHKKIHKKQGAGFLGCVRLLSNAISRLKDTGYQRLDLCKLNPSDTDAVRGQIVVSLQTRDRIGTGGSVVDCRGLLESEGTVYEDSGPGRPLSCFMEEPAPYTDGPGAAAGGGNCRFVESPSQDQRLQAQRLRNPEVRGSLQTPQNRPHGHQSPELPEGYEQRTTVQGQVYFLHTQTGVSTWHDPRIPSPWGTTPGGDGAFLYEFLLQGHTSEPRDLNSVNCDELGPLPPGWEVRSTVSGRIYFVDHNNRTTQFTDPRLHHIMTHQCQLKEPSQPPPPPSEGSVEDEELPAQRYERDLVQKLKVLRHELSLQQPQAGHCRIEVSREEIFEESYRQIMKMRPKDLKKRLMVKFRGEEGLDYGGVAREWLYLLCHEMLNPYYGLFQYSTDNIYMLQINPDSSINPDHLSYFHFVGRIMGLAVFHGHYINGGFTVPFYKQLLGKPIQLSDLESVDPELHKSLVWILENDITPVLDHTFCVEHNAFGRILQHELKPNGRNVPVTEENKKEYVRLYVNWRFMRGIEAQFLALQKGFNELIPQHLLKPFDQKELEVGCAGLGCEGLLCAGRSLPPGQAAGEAAWSPQAWGSLWLQEQGQGGGTGVSGSPEQGCSTGAAGPRLFTIHLIDANTDNLPKAHTCFNRIDIPPYESYEKLYEKLLTAVEETCGFAVE</sequence>
<gene>
    <name evidence="14" type="primary">SMURF1</name>
</gene>
<dbReference type="PIRSF" id="PIRSF001569">
    <property type="entry name" value="E3_ub_ligase_SMURF1"/>
    <property type="match status" value="1"/>
</dbReference>
<evidence type="ECO:0000313" key="14">
    <source>
        <dbReference type="RefSeq" id="XP_010844076.1"/>
    </source>
</evidence>
<dbReference type="PANTHER" id="PTHR11254:SF293">
    <property type="entry name" value="E3 UBIQUITIN-PROTEIN LIGASE SMURF1"/>
    <property type="match status" value="1"/>
</dbReference>
<dbReference type="RefSeq" id="XP_010844076.1">
    <property type="nucleotide sequence ID" value="XM_010845774.1"/>
</dbReference>
<evidence type="ECO:0000313" key="13">
    <source>
        <dbReference type="Proteomes" id="UP000515208"/>
    </source>
</evidence>
<dbReference type="FunFam" id="3.30.2160.10:FF:000001">
    <property type="entry name" value="E3 ubiquitin-protein ligase NEDD4-like"/>
    <property type="match status" value="1"/>
</dbReference>
<dbReference type="GO" id="GO:0016567">
    <property type="term" value="P:protein ubiquitination"/>
    <property type="evidence" value="ECO:0007669"/>
    <property type="project" value="UniProtKB-UniPathway"/>
</dbReference>
<dbReference type="CDD" id="cd08382">
    <property type="entry name" value="C2_Smurf-like"/>
    <property type="match status" value="1"/>
</dbReference>
<comment type="pathway">
    <text evidence="2 6">Protein modification; protein ubiquitination.</text>
</comment>
<evidence type="ECO:0000259" key="11">
    <source>
        <dbReference type="PROSITE" id="PS50020"/>
    </source>
</evidence>
<evidence type="ECO:0000256" key="3">
    <source>
        <dbReference type="ARBA" id="ARBA00022679"/>
    </source>
</evidence>
<name>A0A6P3HNN6_BISBB</name>
<dbReference type="OrthoDB" id="8068875at2759"/>
<evidence type="ECO:0000256" key="7">
    <source>
        <dbReference type="PIRSR" id="PIRSR001569-1"/>
    </source>
</evidence>
<keyword evidence="5 6" id="KW-0833">Ubl conjugation pathway</keyword>
<feature type="active site" description="Glycyl thioester intermediate" evidence="7 8">
    <location>
        <position position="711"/>
    </location>
</feature>
<dbReference type="KEGG" id="bbis:104992786"/>
<organism evidence="13 14">
    <name type="scientific">Bison bison bison</name>
    <name type="common">North American plains bison</name>
    <dbReference type="NCBI Taxonomy" id="43346"/>
    <lineage>
        <taxon>Eukaryota</taxon>
        <taxon>Metazoa</taxon>
        <taxon>Chordata</taxon>
        <taxon>Craniata</taxon>
        <taxon>Vertebrata</taxon>
        <taxon>Euteleostomi</taxon>
        <taxon>Mammalia</taxon>
        <taxon>Eutheria</taxon>
        <taxon>Laurasiatheria</taxon>
        <taxon>Artiodactyla</taxon>
        <taxon>Ruminantia</taxon>
        <taxon>Pecora</taxon>
        <taxon>Bovidae</taxon>
        <taxon>Bovinae</taxon>
        <taxon>Bison</taxon>
    </lineage>
</organism>
<dbReference type="InterPro" id="IPR050409">
    <property type="entry name" value="E3_ubiq-protein_ligase"/>
</dbReference>
<evidence type="ECO:0000256" key="6">
    <source>
        <dbReference type="PIRNR" id="PIRNR001569"/>
    </source>
</evidence>
<accession>A0A6P3HNN6</accession>
<feature type="domain" description="C2" evidence="10">
    <location>
        <begin position="1"/>
        <end position="116"/>
    </location>
</feature>
<dbReference type="UniPathway" id="UPA00143"/>
<keyword evidence="13" id="KW-1185">Reference proteome</keyword>
<dbReference type="GO" id="GO:0043161">
    <property type="term" value="P:proteasome-mediated ubiquitin-dependent protein catabolic process"/>
    <property type="evidence" value="ECO:0007669"/>
    <property type="project" value="TreeGrafter"/>
</dbReference>
<dbReference type="SUPFAM" id="SSF51045">
    <property type="entry name" value="WW domain"/>
    <property type="match status" value="2"/>
</dbReference>
<dbReference type="Gene3D" id="3.30.2160.10">
    <property type="entry name" value="Hect, E3 ligase catalytic domain"/>
    <property type="match status" value="1"/>
</dbReference>
<dbReference type="Proteomes" id="UP000515208">
    <property type="component" value="Unplaced"/>
</dbReference>
<dbReference type="InterPro" id="IPR000569">
    <property type="entry name" value="HECT_dom"/>
</dbReference>
<dbReference type="InterPro" id="IPR024928">
    <property type="entry name" value="E3_ub_ligase_SMURF1"/>
</dbReference>
<dbReference type="GO" id="GO:0046332">
    <property type="term" value="F:SMAD binding"/>
    <property type="evidence" value="ECO:0007669"/>
    <property type="project" value="TreeGrafter"/>
</dbReference>
<dbReference type="InterPro" id="IPR036020">
    <property type="entry name" value="WW_dom_sf"/>
</dbReference>
<dbReference type="PROSITE" id="PS50004">
    <property type="entry name" value="C2"/>
    <property type="match status" value="1"/>
</dbReference>
<evidence type="ECO:0000256" key="1">
    <source>
        <dbReference type="ARBA" id="ARBA00000885"/>
    </source>
</evidence>
<dbReference type="PROSITE" id="PS50020">
    <property type="entry name" value="WW_DOMAIN_2"/>
    <property type="match status" value="2"/>
</dbReference>
<dbReference type="Gene3D" id="3.90.1750.10">
    <property type="entry name" value="Hect, E3 ligase catalytic domains"/>
    <property type="match status" value="1"/>
</dbReference>
<evidence type="ECO:0000256" key="9">
    <source>
        <dbReference type="SAM" id="MobiDB-lite"/>
    </source>
</evidence>
<dbReference type="Pfam" id="PF00632">
    <property type="entry name" value="HECT"/>
    <property type="match status" value="2"/>
</dbReference>
<dbReference type="Gene3D" id="3.30.2410.10">
    <property type="entry name" value="Hect, E3 ligase catalytic domain"/>
    <property type="match status" value="1"/>
</dbReference>
<comment type="catalytic activity">
    <reaction evidence="1 6">
        <text>S-ubiquitinyl-[E2 ubiquitin-conjugating enzyme]-L-cysteine + [acceptor protein]-L-lysine = [E2 ubiquitin-conjugating enzyme]-L-cysteine + N(6)-ubiquitinyl-[acceptor protein]-L-lysine.</text>
        <dbReference type="EC" id="2.3.2.26"/>
    </reaction>
</comment>
<feature type="region of interest" description="Disordered" evidence="9">
    <location>
        <begin position="343"/>
        <end position="364"/>
    </location>
</feature>
<dbReference type="CDD" id="cd00078">
    <property type="entry name" value="HECTc"/>
    <property type="match status" value="1"/>
</dbReference>
<evidence type="ECO:0000256" key="2">
    <source>
        <dbReference type="ARBA" id="ARBA00004906"/>
    </source>
</evidence>
<dbReference type="SMART" id="SM00239">
    <property type="entry name" value="C2"/>
    <property type="match status" value="1"/>
</dbReference>
<keyword evidence="3 6" id="KW-0808">Transferase</keyword>
<dbReference type="AlphaFoldDB" id="A0A6P3HNN6"/>
<dbReference type="InterPro" id="IPR035892">
    <property type="entry name" value="C2_domain_sf"/>
</dbReference>
<reference evidence="14" key="1">
    <citation type="submission" date="2025-08" db="UniProtKB">
        <authorList>
            <consortium name="RefSeq"/>
        </authorList>
    </citation>
    <scope>IDENTIFICATION</scope>
    <source>
        <tissue evidence="14">Blood</tissue>
    </source>
</reference>
<dbReference type="SUPFAM" id="SSF56204">
    <property type="entry name" value="Hect, E3 ligase catalytic domain"/>
    <property type="match status" value="2"/>
</dbReference>
<dbReference type="InterPro" id="IPR035983">
    <property type="entry name" value="Hect_E3_ubiquitin_ligase"/>
</dbReference>
<dbReference type="InterPro" id="IPR001202">
    <property type="entry name" value="WW_dom"/>
</dbReference>
<feature type="domain" description="HECT" evidence="12">
    <location>
        <begin position="416"/>
        <end position="743"/>
    </location>
</feature>
<feature type="region of interest" description="Disordered" evidence="9">
    <location>
        <begin position="179"/>
        <end position="233"/>
    </location>
</feature>
<dbReference type="GO" id="GO:0030514">
    <property type="term" value="P:negative regulation of BMP signaling pathway"/>
    <property type="evidence" value="ECO:0007669"/>
    <property type="project" value="TreeGrafter"/>
</dbReference>
<dbReference type="FunFam" id="2.20.70.10:FF:000014">
    <property type="entry name" value="E3 ubiquitin-protein ligase SMURF1"/>
    <property type="match status" value="1"/>
</dbReference>
<dbReference type="GO" id="GO:0030154">
    <property type="term" value="P:cell differentiation"/>
    <property type="evidence" value="ECO:0007669"/>
    <property type="project" value="UniProtKB-ARBA"/>
</dbReference>
<feature type="domain" description="WW" evidence="11">
    <location>
        <begin position="230"/>
        <end position="263"/>
    </location>
</feature>
<dbReference type="SMART" id="SM00456">
    <property type="entry name" value="WW"/>
    <property type="match status" value="2"/>
</dbReference>
<dbReference type="CDD" id="cd00201">
    <property type="entry name" value="WW"/>
    <property type="match status" value="2"/>
</dbReference>
<dbReference type="Gene3D" id="2.20.70.10">
    <property type="match status" value="1"/>
</dbReference>
<dbReference type="CTD" id="57154"/>
<keyword evidence="4" id="KW-0677">Repeat</keyword>
<dbReference type="Pfam" id="PF00168">
    <property type="entry name" value="C2"/>
    <property type="match status" value="1"/>
</dbReference>
<dbReference type="SUPFAM" id="SSF49562">
    <property type="entry name" value="C2 domain (Calcium/lipid-binding domain, CaLB)"/>
    <property type="match status" value="1"/>
</dbReference>
<feature type="domain" description="WW" evidence="11">
    <location>
        <begin position="302"/>
        <end position="335"/>
    </location>
</feature>
<dbReference type="FunFam" id="2.60.40.150:FF:000024">
    <property type="entry name" value="E3 ubiquitin-protein ligase"/>
    <property type="match status" value="1"/>
</dbReference>
<protein>
    <recommendedName>
        <fullName evidence="6">E3 ubiquitin-protein ligase</fullName>
        <ecNumber evidence="6">2.3.2.26</ecNumber>
    </recommendedName>
</protein>
<proteinExistence type="predicted"/>
<dbReference type="GO" id="GO:0061630">
    <property type="term" value="F:ubiquitin protein ligase activity"/>
    <property type="evidence" value="ECO:0007669"/>
    <property type="project" value="UniProtKB-EC"/>
</dbReference>
<dbReference type="GO" id="GO:0005737">
    <property type="term" value="C:cytoplasm"/>
    <property type="evidence" value="ECO:0007669"/>
    <property type="project" value="TreeGrafter"/>
</dbReference>
<dbReference type="Pfam" id="PF00397">
    <property type="entry name" value="WW"/>
    <property type="match status" value="2"/>
</dbReference>
<dbReference type="PROSITE" id="PS50237">
    <property type="entry name" value="HECT"/>
    <property type="match status" value="1"/>
</dbReference>
<evidence type="ECO:0000259" key="10">
    <source>
        <dbReference type="PROSITE" id="PS50004"/>
    </source>
</evidence>
<dbReference type="PROSITE" id="PS01159">
    <property type="entry name" value="WW_DOMAIN_1"/>
    <property type="match status" value="1"/>
</dbReference>
<dbReference type="GeneID" id="104992786"/>
<dbReference type="SMART" id="SM00119">
    <property type="entry name" value="HECTc"/>
    <property type="match status" value="1"/>
</dbReference>
<dbReference type="Gene3D" id="2.60.40.150">
    <property type="entry name" value="C2 domain"/>
    <property type="match status" value="1"/>
</dbReference>
<evidence type="ECO:0000259" key="12">
    <source>
        <dbReference type="PROSITE" id="PS50237"/>
    </source>
</evidence>
<evidence type="ECO:0000256" key="5">
    <source>
        <dbReference type="ARBA" id="ARBA00022786"/>
    </source>
</evidence>
<evidence type="ECO:0000256" key="4">
    <source>
        <dbReference type="ARBA" id="ARBA00022737"/>
    </source>
</evidence>
<evidence type="ECO:0000256" key="8">
    <source>
        <dbReference type="PROSITE-ProRule" id="PRU00104"/>
    </source>
</evidence>